<reference evidence="4 5" key="1">
    <citation type="journal article" date="2011" name="Stand. Genomic Sci.">
        <title>Complete genome sequence of the gliding freshwater bacterium Fluviicola taffensis type strain (RW262).</title>
        <authorList>
            <person name="Woyke T."/>
            <person name="Chertkov O."/>
            <person name="Lapidus A."/>
            <person name="Nolan M."/>
            <person name="Lucas S."/>
            <person name="Del Rio T.G."/>
            <person name="Tice H."/>
            <person name="Cheng J.F."/>
            <person name="Tapia R."/>
            <person name="Han C."/>
            <person name="Goodwin L."/>
            <person name="Pitluck S."/>
            <person name="Liolios K."/>
            <person name="Pagani I."/>
            <person name="Ivanova N."/>
            <person name="Huntemann M."/>
            <person name="Mavromatis K."/>
            <person name="Mikhailova N."/>
            <person name="Pati A."/>
            <person name="Chen A."/>
            <person name="Palaniappan K."/>
            <person name="Land M."/>
            <person name="Hauser L."/>
            <person name="Brambilla E.M."/>
            <person name="Rohde M."/>
            <person name="Mwirichia R."/>
            <person name="Sikorski J."/>
            <person name="Tindall B.J."/>
            <person name="Goker M."/>
            <person name="Bristow J."/>
            <person name="Eisen J.A."/>
            <person name="Markowitz V."/>
            <person name="Hugenholtz P."/>
            <person name="Klenk H.P."/>
            <person name="Kyrpides N.C."/>
        </authorList>
    </citation>
    <scope>NUCLEOTIDE SEQUENCE [LARGE SCALE GENOMIC DNA]</scope>
    <source>
        <strain evidence="5">DSM 16823 / RW262 / RW262</strain>
    </source>
</reference>
<name>F2IJC4_FLUTR</name>
<evidence type="ECO:0000256" key="2">
    <source>
        <dbReference type="SAM" id="Phobius"/>
    </source>
</evidence>
<dbReference type="NCBIfam" id="TIGR04183">
    <property type="entry name" value="Por_Secre_tail"/>
    <property type="match status" value="1"/>
</dbReference>
<dbReference type="STRING" id="755732.Fluta_4059"/>
<keyword evidence="5" id="KW-1185">Reference proteome</keyword>
<evidence type="ECO:0000256" key="1">
    <source>
        <dbReference type="ARBA" id="ARBA00022729"/>
    </source>
</evidence>
<dbReference type="Pfam" id="PF18962">
    <property type="entry name" value="Por_Secre_tail"/>
    <property type="match status" value="1"/>
</dbReference>
<organism evidence="4 5">
    <name type="scientific">Fluviicola taffensis (strain DSM 16823 / NCIMB 13979 / RW262)</name>
    <dbReference type="NCBI Taxonomy" id="755732"/>
    <lineage>
        <taxon>Bacteria</taxon>
        <taxon>Pseudomonadati</taxon>
        <taxon>Bacteroidota</taxon>
        <taxon>Flavobacteriia</taxon>
        <taxon>Flavobacteriales</taxon>
        <taxon>Crocinitomicaceae</taxon>
        <taxon>Fluviicola</taxon>
    </lineage>
</organism>
<sequence>MKNVGIQKACSEDWSKMTPTEKGAFCQKCVKHVHDFTNKSTDEIKRTLLKFKGQEVCGRMTIDQEIALNAEFDDLMRSNKTNFQHLFIMALMIVFGLTLFSCEDERDQQKIVATQAAITKIIEQKDIVEEITIPNVDNIFVREIDVESISFSQDSFVEVIDEVEIVGYPETHISHILGGIGSSPIYLEYLEPLTREVELDENGDPIPTEFKAFAFPNPAVESTTIEIQAPQKEHMDIQLYDTSGKRIKEIYSGKISKGTFRQLIDLTDLTSGIYLIIIQSKDFKETVRILKN</sequence>
<reference evidence="5" key="2">
    <citation type="submission" date="2011-02" db="EMBL/GenBank/DDBJ databases">
        <title>The complete genome of Fluviicola taffensis DSM 16823.</title>
        <authorList>
            <consortium name="US DOE Joint Genome Institute (JGI-PGF)"/>
            <person name="Lucas S."/>
            <person name="Copeland A."/>
            <person name="Lapidus A."/>
            <person name="Bruce D."/>
            <person name="Goodwin L."/>
            <person name="Pitluck S."/>
            <person name="Kyrpides N."/>
            <person name="Mavromatis K."/>
            <person name="Ivanova N."/>
            <person name="Mikhailova N."/>
            <person name="Pagani I."/>
            <person name="Chertkov O."/>
            <person name="Detter J.C."/>
            <person name="Han C."/>
            <person name="Tapia R."/>
            <person name="Land M."/>
            <person name="Hauser L."/>
            <person name="Markowitz V."/>
            <person name="Cheng J.-F."/>
            <person name="Hugenholtz P."/>
            <person name="Woyke T."/>
            <person name="Wu D."/>
            <person name="Tindall B."/>
            <person name="Pomrenke H.G."/>
            <person name="Brambilla E."/>
            <person name="Klenk H.-P."/>
            <person name="Eisen J.A."/>
        </authorList>
    </citation>
    <scope>NUCLEOTIDE SEQUENCE [LARGE SCALE GENOMIC DNA]</scope>
    <source>
        <strain evidence="5">DSM 16823 / RW262 / RW262</strain>
    </source>
</reference>
<dbReference type="RefSeq" id="WP_013688778.1">
    <property type="nucleotide sequence ID" value="NC_015321.1"/>
</dbReference>
<dbReference type="EMBL" id="CP002542">
    <property type="protein sequence ID" value="AEA46021.1"/>
    <property type="molecule type" value="Genomic_DNA"/>
</dbReference>
<feature type="domain" description="Secretion system C-terminal sorting" evidence="3">
    <location>
        <begin position="215"/>
        <end position="286"/>
    </location>
</feature>
<keyword evidence="2" id="KW-0812">Transmembrane</keyword>
<dbReference type="KEGG" id="fte:Fluta_4059"/>
<evidence type="ECO:0000313" key="5">
    <source>
        <dbReference type="Proteomes" id="UP000007463"/>
    </source>
</evidence>
<dbReference type="Proteomes" id="UP000007463">
    <property type="component" value="Chromosome"/>
</dbReference>
<keyword evidence="2" id="KW-0472">Membrane</keyword>
<dbReference type="InterPro" id="IPR026444">
    <property type="entry name" value="Secre_tail"/>
</dbReference>
<dbReference type="OrthoDB" id="7432683at2"/>
<dbReference type="eggNOG" id="COG2006">
    <property type="taxonomic scope" value="Bacteria"/>
</dbReference>
<proteinExistence type="predicted"/>
<gene>
    <name evidence="4" type="ordered locus">Fluta_4059</name>
</gene>
<feature type="transmembrane region" description="Helical" evidence="2">
    <location>
        <begin position="83"/>
        <end position="102"/>
    </location>
</feature>
<protein>
    <recommendedName>
        <fullName evidence="3">Secretion system C-terminal sorting domain-containing protein</fullName>
    </recommendedName>
</protein>
<evidence type="ECO:0000313" key="4">
    <source>
        <dbReference type="EMBL" id="AEA46021.1"/>
    </source>
</evidence>
<evidence type="ECO:0000259" key="3">
    <source>
        <dbReference type="Pfam" id="PF18962"/>
    </source>
</evidence>
<keyword evidence="2" id="KW-1133">Transmembrane helix</keyword>
<accession>F2IJC4</accession>
<keyword evidence="1" id="KW-0732">Signal</keyword>
<dbReference type="HOGENOM" id="CLU_952324_0_0_10"/>
<dbReference type="AlphaFoldDB" id="F2IJC4"/>